<protein>
    <submittedName>
        <fullName evidence="2">Uncharacterized protein</fullName>
    </submittedName>
</protein>
<feature type="compositionally biased region" description="Low complexity" evidence="1">
    <location>
        <begin position="166"/>
        <end position="178"/>
    </location>
</feature>
<gene>
    <name evidence="2" type="ORF">Vretifemale_3267</name>
</gene>
<name>A0A8J4C1S8_9CHLO</name>
<comment type="caution">
    <text evidence="2">The sequence shown here is derived from an EMBL/GenBank/DDBJ whole genome shotgun (WGS) entry which is preliminary data.</text>
</comment>
<dbReference type="AlphaFoldDB" id="A0A8J4C1S8"/>
<evidence type="ECO:0000256" key="1">
    <source>
        <dbReference type="SAM" id="MobiDB-lite"/>
    </source>
</evidence>
<evidence type="ECO:0000313" key="2">
    <source>
        <dbReference type="EMBL" id="GIL73030.1"/>
    </source>
</evidence>
<dbReference type="OrthoDB" id="413460at2759"/>
<feature type="region of interest" description="Disordered" evidence="1">
    <location>
        <begin position="153"/>
        <end position="181"/>
    </location>
</feature>
<reference evidence="2" key="1">
    <citation type="journal article" date="2021" name="Proc. Natl. Acad. Sci. U.S.A.">
        <title>Three genomes in the algal genus Volvox reveal the fate of a haploid sex-determining region after a transition to homothallism.</title>
        <authorList>
            <person name="Yamamoto K."/>
            <person name="Hamaji T."/>
            <person name="Kawai-Toyooka H."/>
            <person name="Matsuzaki R."/>
            <person name="Takahashi F."/>
            <person name="Nishimura Y."/>
            <person name="Kawachi M."/>
            <person name="Noguchi H."/>
            <person name="Minakuchi Y."/>
            <person name="Umen J.G."/>
            <person name="Toyoda A."/>
            <person name="Nozaki H."/>
        </authorList>
    </citation>
    <scope>NUCLEOTIDE SEQUENCE</scope>
    <source>
        <strain evidence="2">NIES-3786</strain>
    </source>
</reference>
<proteinExistence type="predicted"/>
<evidence type="ECO:0000313" key="3">
    <source>
        <dbReference type="Proteomes" id="UP000747110"/>
    </source>
</evidence>
<feature type="region of interest" description="Disordered" evidence="1">
    <location>
        <begin position="195"/>
        <end position="222"/>
    </location>
</feature>
<keyword evidence="3" id="KW-1185">Reference proteome</keyword>
<accession>A0A8J4C1S8</accession>
<dbReference type="Proteomes" id="UP000747110">
    <property type="component" value="Unassembled WGS sequence"/>
</dbReference>
<dbReference type="EMBL" id="BNCP01000004">
    <property type="protein sequence ID" value="GIL73030.1"/>
    <property type="molecule type" value="Genomic_DNA"/>
</dbReference>
<organism evidence="2 3">
    <name type="scientific">Volvox reticuliferus</name>
    <dbReference type="NCBI Taxonomy" id="1737510"/>
    <lineage>
        <taxon>Eukaryota</taxon>
        <taxon>Viridiplantae</taxon>
        <taxon>Chlorophyta</taxon>
        <taxon>core chlorophytes</taxon>
        <taxon>Chlorophyceae</taxon>
        <taxon>CS clade</taxon>
        <taxon>Chlamydomonadales</taxon>
        <taxon>Volvocaceae</taxon>
        <taxon>Volvox</taxon>
    </lineage>
</organism>
<feature type="compositionally biased region" description="Polar residues" evidence="1">
    <location>
        <begin position="209"/>
        <end position="222"/>
    </location>
</feature>
<sequence length="222" mass="23509">MKFLTWLSGIHDHNLLFTQRPDEPIPSIQDGQAILSHMTGSGPVGVNTLTTLLSSSLTLSGRPQDTKRQAEIKQLHNEIAQSTNTCRNYEILISSGKADKMPDGGIKMKASLREMQAKLKMLVARLAMLECPSESAETAHPIVGVNHDVVQSNGQPATTLQGPVGATASPSTSSTSQTELQVADKVDIRKFGFGLASRSSGGRKGTDGGSTCNATLPPSARS</sequence>